<dbReference type="SUPFAM" id="SSF53850">
    <property type="entry name" value="Periplasmic binding protein-like II"/>
    <property type="match status" value="1"/>
</dbReference>
<evidence type="ECO:0000256" key="4">
    <source>
        <dbReference type="ARBA" id="ARBA00023125"/>
    </source>
</evidence>
<evidence type="ECO:0000259" key="6">
    <source>
        <dbReference type="PROSITE" id="PS50931"/>
    </source>
</evidence>
<dbReference type="InterPro" id="IPR036388">
    <property type="entry name" value="WH-like_DNA-bd_sf"/>
</dbReference>
<dbReference type="KEGG" id="pstg:E8M01_21525"/>
<dbReference type="EMBL" id="CP039690">
    <property type="protein sequence ID" value="QCI66581.1"/>
    <property type="molecule type" value="Genomic_DNA"/>
</dbReference>
<keyword evidence="3" id="KW-0805">Transcription regulation</keyword>
<dbReference type="PROSITE" id="PS50931">
    <property type="entry name" value="HTH_LYSR"/>
    <property type="match status" value="1"/>
</dbReference>
<dbReference type="InterPro" id="IPR050389">
    <property type="entry name" value="LysR-type_TF"/>
</dbReference>
<feature type="domain" description="HTH lysR-type" evidence="6">
    <location>
        <begin position="6"/>
        <end position="63"/>
    </location>
</feature>
<organism evidence="7 8">
    <name type="scientific">Phreatobacter stygius</name>
    <dbReference type="NCBI Taxonomy" id="1940610"/>
    <lineage>
        <taxon>Bacteria</taxon>
        <taxon>Pseudomonadati</taxon>
        <taxon>Pseudomonadota</taxon>
        <taxon>Alphaproteobacteria</taxon>
        <taxon>Hyphomicrobiales</taxon>
        <taxon>Phreatobacteraceae</taxon>
        <taxon>Phreatobacter</taxon>
    </lineage>
</organism>
<reference evidence="7 8" key="1">
    <citation type="submission" date="2019-04" db="EMBL/GenBank/DDBJ databases">
        <title>Phreatobacter aquaticus sp. nov.</title>
        <authorList>
            <person name="Choi A."/>
        </authorList>
    </citation>
    <scope>NUCLEOTIDE SEQUENCE [LARGE SCALE GENOMIC DNA]</scope>
    <source>
        <strain evidence="7 8">KCTC 52518</strain>
    </source>
</reference>
<dbReference type="Pfam" id="PF03466">
    <property type="entry name" value="LysR_substrate"/>
    <property type="match status" value="1"/>
</dbReference>
<accession>A0A4D7B1C2</accession>
<evidence type="ECO:0000313" key="8">
    <source>
        <dbReference type="Proteomes" id="UP000298781"/>
    </source>
</evidence>
<evidence type="ECO:0000256" key="5">
    <source>
        <dbReference type="ARBA" id="ARBA00023163"/>
    </source>
</evidence>
<comment type="similarity">
    <text evidence="1">Belongs to the LysR transcriptional regulatory family.</text>
</comment>
<dbReference type="InterPro" id="IPR005119">
    <property type="entry name" value="LysR_subst-bd"/>
</dbReference>
<dbReference type="OrthoDB" id="9774011at2"/>
<keyword evidence="5" id="KW-0804">Transcription</keyword>
<evidence type="ECO:0000256" key="3">
    <source>
        <dbReference type="ARBA" id="ARBA00023015"/>
    </source>
</evidence>
<dbReference type="RefSeq" id="WP_136962022.1">
    <property type="nucleotide sequence ID" value="NZ_CP039690.1"/>
</dbReference>
<dbReference type="PRINTS" id="PR00039">
    <property type="entry name" value="HTHLYSR"/>
</dbReference>
<dbReference type="Proteomes" id="UP000298781">
    <property type="component" value="Chromosome"/>
</dbReference>
<keyword evidence="2" id="KW-0536">Nodulation</keyword>
<sequence length="314" mass="35491">MHLSRVDLNLFVVFDTIYAEGGITRASQRLNLSQPAISHALGRLRQMFDDPLFTRHGHVMTPTPLARRMIEPIRQSLQQLELTLNKVDRFDPAGATKRFTIGIRDVLESVVLPNFMRGIARDAPHIDISIVRAERRELESELSAGTLDVAIDILLPLADEIRRRRVSAEGLAVVARRQHRHVRPGLDLDSYLAQEHIVVSARRRGQTAEDFELGRHNLGRRVRLRCQNYFAACHVVSETDLILTMPERYAGIINAQFKNQLLPFPLEVSVVDIYLYWHANADADPANAWLRQQLLAALQEGTAAARGSRPAPRT</sequence>
<evidence type="ECO:0000256" key="2">
    <source>
        <dbReference type="ARBA" id="ARBA00022458"/>
    </source>
</evidence>
<name>A0A4D7B1C2_9HYPH</name>
<keyword evidence="4" id="KW-0238">DNA-binding</keyword>
<gene>
    <name evidence="7" type="ORF">E8M01_21525</name>
</gene>
<dbReference type="AlphaFoldDB" id="A0A4D7B1C2"/>
<dbReference type="SUPFAM" id="SSF46785">
    <property type="entry name" value="Winged helix' DNA-binding domain"/>
    <property type="match status" value="1"/>
</dbReference>
<dbReference type="Gene3D" id="3.40.190.10">
    <property type="entry name" value="Periplasmic binding protein-like II"/>
    <property type="match status" value="2"/>
</dbReference>
<protein>
    <submittedName>
        <fullName evidence="7">LysR family transcriptional regulator</fullName>
    </submittedName>
</protein>
<proteinExistence type="inferred from homology"/>
<dbReference type="CDD" id="cd08417">
    <property type="entry name" value="PBP2_Nitroaromatics_like"/>
    <property type="match status" value="1"/>
</dbReference>
<evidence type="ECO:0000256" key="1">
    <source>
        <dbReference type="ARBA" id="ARBA00009437"/>
    </source>
</evidence>
<evidence type="ECO:0000313" key="7">
    <source>
        <dbReference type="EMBL" id="QCI66581.1"/>
    </source>
</evidence>
<dbReference type="InterPro" id="IPR036390">
    <property type="entry name" value="WH_DNA-bd_sf"/>
</dbReference>
<dbReference type="InterPro" id="IPR037402">
    <property type="entry name" value="YidZ_PBP2"/>
</dbReference>
<dbReference type="GO" id="GO:0003677">
    <property type="term" value="F:DNA binding"/>
    <property type="evidence" value="ECO:0007669"/>
    <property type="project" value="UniProtKB-KW"/>
</dbReference>
<keyword evidence="8" id="KW-1185">Reference proteome</keyword>
<dbReference type="PANTHER" id="PTHR30118:SF15">
    <property type="entry name" value="TRANSCRIPTIONAL REGULATORY PROTEIN"/>
    <property type="match status" value="1"/>
</dbReference>
<dbReference type="GO" id="GO:0003700">
    <property type="term" value="F:DNA-binding transcription factor activity"/>
    <property type="evidence" value="ECO:0007669"/>
    <property type="project" value="InterPro"/>
</dbReference>
<dbReference type="InterPro" id="IPR000847">
    <property type="entry name" value="LysR_HTH_N"/>
</dbReference>
<dbReference type="Pfam" id="PF00126">
    <property type="entry name" value="HTH_1"/>
    <property type="match status" value="1"/>
</dbReference>
<dbReference type="Gene3D" id="1.10.10.10">
    <property type="entry name" value="Winged helix-like DNA-binding domain superfamily/Winged helix DNA-binding domain"/>
    <property type="match status" value="1"/>
</dbReference>
<dbReference type="PANTHER" id="PTHR30118">
    <property type="entry name" value="HTH-TYPE TRANSCRIPTIONAL REGULATOR LEUO-RELATED"/>
    <property type="match status" value="1"/>
</dbReference>